<organism evidence="1 2">
    <name type="scientific">Manihot esculenta</name>
    <name type="common">Cassava</name>
    <name type="synonym">Jatropha manihot</name>
    <dbReference type="NCBI Taxonomy" id="3983"/>
    <lineage>
        <taxon>Eukaryota</taxon>
        <taxon>Viridiplantae</taxon>
        <taxon>Streptophyta</taxon>
        <taxon>Embryophyta</taxon>
        <taxon>Tracheophyta</taxon>
        <taxon>Spermatophyta</taxon>
        <taxon>Magnoliopsida</taxon>
        <taxon>eudicotyledons</taxon>
        <taxon>Gunneridae</taxon>
        <taxon>Pentapetalae</taxon>
        <taxon>rosids</taxon>
        <taxon>fabids</taxon>
        <taxon>Malpighiales</taxon>
        <taxon>Euphorbiaceae</taxon>
        <taxon>Crotonoideae</taxon>
        <taxon>Manihoteae</taxon>
        <taxon>Manihot</taxon>
    </lineage>
</organism>
<comment type="caution">
    <text evidence="1">The sequence shown here is derived from an EMBL/GenBank/DDBJ whole genome shotgun (WGS) entry which is preliminary data.</text>
</comment>
<sequence length="359" mass="40291">MALWLETGSEPKTDSEIADLQAIAAIKESAALELKEQGNKYVKMGKKHYSDAIDCYTRAINQKVLSDSENSIIYSNRAHVNLSLGNYRRALKDAEEAIKLCATNVKALYRASKASLSLNLLDEAKSYSESGLKQDPNNEELKKLAKQINSLKMERDKHEAEVSKAVSDAKDLLSAIDARGLKIGKAMFRELVGLKKPVLDKSKIIHWPILLLYAEVMSSDFIEDFCETDMFSTHLDMMFSESCPPLPWDTENNYTREAVELYYEAGSTACLSKSKILHYLLEGTVGANAEIVGEEKDTNEDSIEGTGSSKWVEVNEKKTLHEVLKERNFVIPGIPVFYVVSRNSNFYRKFKAGKWALPP</sequence>
<dbReference type="Proteomes" id="UP000091857">
    <property type="component" value="Chromosome 13"/>
</dbReference>
<reference evidence="2" key="1">
    <citation type="journal article" date="2016" name="Nat. Biotechnol.">
        <title>Sequencing wild and cultivated cassava and related species reveals extensive interspecific hybridization and genetic diversity.</title>
        <authorList>
            <person name="Bredeson J.V."/>
            <person name="Lyons J.B."/>
            <person name="Prochnik S.E."/>
            <person name="Wu G.A."/>
            <person name="Ha C.M."/>
            <person name="Edsinger-Gonzales E."/>
            <person name="Grimwood J."/>
            <person name="Schmutz J."/>
            <person name="Rabbi I.Y."/>
            <person name="Egesi C."/>
            <person name="Nauluvula P."/>
            <person name="Lebot V."/>
            <person name="Ndunguru J."/>
            <person name="Mkamilo G."/>
            <person name="Bart R.S."/>
            <person name="Setter T.L."/>
            <person name="Gleadow R.M."/>
            <person name="Kulakow P."/>
            <person name="Ferguson M.E."/>
            <person name="Rounsley S."/>
            <person name="Rokhsar D.S."/>
        </authorList>
    </citation>
    <scope>NUCLEOTIDE SEQUENCE [LARGE SCALE GENOMIC DNA]</scope>
    <source>
        <strain evidence="2">cv. AM560-2</strain>
    </source>
</reference>
<keyword evidence="2" id="KW-1185">Reference proteome</keyword>
<gene>
    <name evidence="1" type="ORF">MANES_13G038600v8</name>
</gene>
<evidence type="ECO:0000313" key="1">
    <source>
        <dbReference type="EMBL" id="KAG8640268.1"/>
    </source>
</evidence>
<name>A0ACB7GKR0_MANES</name>
<proteinExistence type="predicted"/>
<evidence type="ECO:0000313" key="2">
    <source>
        <dbReference type="Proteomes" id="UP000091857"/>
    </source>
</evidence>
<protein>
    <submittedName>
        <fullName evidence="1">Uncharacterized protein</fullName>
    </submittedName>
</protein>
<accession>A0ACB7GKR0</accession>
<dbReference type="EMBL" id="CM004399">
    <property type="protein sequence ID" value="KAG8640268.1"/>
    <property type="molecule type" value="Genomic_DNA"/>
</dbReference>